<organism evidence="1 2">
    <name type="scientific">Chaenocephalus aceratus</name>
    <name type="common">Blackfin icefish</name>
    <name type="synonym">Chaenichthys aceratus</name>
    <dbReference type="NCBI Taxonomy" id="36190"/>
    <lineage>
        <taxon>Eukaryota</taxon>
        <taxon>Metazoa</taxon>
        <taxon>Chordata</taxon>
        <taxon>Craniata</taxon>
        <taxon>Vertebrata</taxon>
        <taxon>Euteleostomi</taxon>
        <taxon>Actinopterygii</taxon>
        <taxon>Neopterygii</taxon>
        <taxon>Teleostei</taxon>
        <taxon>Neoteleostei</taxon>
        <taxon>Acanthomorphata</taxon>
        <taxon>Eupercaria</taxon>
        <taxon>Perciformes</taxon>
        <taxon>Notothenioidei</taxon>
        <taxon>Channichthyidae</taxon>
        <taxon>Chaenocephalus</taxon>
    </lineage>
</organism>
<protein>
    <submittedName>
        <fullName evidence="1">Uncharacterized protein</fullName>
    </submittedName>
</protein>
<gene>
    <name evidence="1" type="ORF">KUCAC02_019409</name>
</gene>
<name>A0ACB9VNP3_CHAAC</name>
<reference evidence="1" key="1">
    <citation type="submission" date="2022-05" db="EMBL/GenBank/DDBJ databases">
        <title>Chromosome-level genome of Chaenocephalus aceratus.</title>
        <authorList>
            <person name="Park H."/>
        </authorList>
    </citation>
    <scope>NUCLEOTIDE SEQUENCE</scope>
    <source>
        <strain evidence="1">KU_202001</strain>
    </source>
</reference>
<accession>A0ACB9VNP3</accession>
<evidence type="ECO:0000313" key="1">
    <source>
        <dbReference type="EMBL" id="KAI4801514.1"/>
    </source>
</evidence>
<evidence type="ECO:0000313" key="2">
    <source>
        <dbReference type="Proteomes" id="UP001057452"/>
    </source>
</evidence>
<dbReference type="Proteomes" id="UP001057452">
    <property type="component" value="Chromosome 24"/>
</dbReference>
<dbReference type="EMBL" id="CM043808">
    <property type="protein sequence ID" value="KAI4801514.1"/>
    <property type="molecule type" value="Genomic_DNA"/>
</dbReference>
<comment type="caution">
    <text evidence="1">The sequence shown here is derived from an EMBL/GenBank/DDBJ whole genome shotgun (WGS) entry which is preliminary data.</text>
</comment>
<proteinExistence type="predicted"/>
<sequence length="73" mass="8353">MLRTYGRLNKLPLLKPPDSWERQPPIPQRTRKRCGTTRNREGGEKKKSATTVGCPTQLPCRDDVRGHVTRALQ</sequence>
<keyword evidence="2" id="KW-1185">Reference proteome</keyword>